<evidence type="ECO:0000313" key="3">
    <source>
        <dbReference type="Proteomes" id="UP000184543"/>
    </source>
</evidence>
<dbReference type="Pfam" id="PF00144">
    <property type="entry name" value="Beta-lactamase"/>
    <property type="match status" value="1"/>
</dbReference>
<dbReference type="InterPro" id="IPR001466">
    <property type="entry name" value="Beta-lactam-related"/>
</dbReference>
<dbReference type="EMBL" id="FQYU01000005">
    <property type="protein sequence ID" value="SHJ46431.1"/>
    <property type="molecule type" value="Genomic_DNA"/>
</dbReference>
<dbReference type="Gene3D" id="3.40.710.10">
    <property type="entry name" value="DD-peptidase/beta-lactamase superfamily"/>
    <property type="match status" value="1"/>
</dbReference>
<dbReference type="PANTHER" id="PTHR46825:SF9">
    <property type="entry name" value="BETA-LACTAMASE-RELATED DOMAIN-CONTAINING PROTEIN"/>
    <property type="match status" value="1"/>
</dbReference>
<dbReference type="InterPro" id="IPR012338">
    <property type="entry name" value="Beta-lactam/transpept-like"/>
</dbReference>
<name>A0A1M6JIA4_9FLAO</name>
<keyword evidence="3" id="KW-1185">Reference proteome</keyword>
<organism evidence="2 3">
    <name type="scientific">Pseudozobellia thermophila</name>
    <dbReference type="NCBI Taxonomy" id="192903"/>
    <lineage>
        <taxon>Bacteria</taxon>
        <taxon>Pseudomonadati</taxon>
        <taxon>Bacteroidota</taxon>
        <taxon>Flavobacteriia</taxon>
        <taxon>Flavobacteriales</taxon>
        <taxon>Flavobacteriaceae</taxon>
        <taxon>Pseudozobellia</taxon>
    </lineage>
</organism>
<dbReference type="STRING" id="192903.SAMN04488513_10538"/>
<dbReference type="PANTHER" id="PTHR46825">
    <property type="entry name" value="D-ALANYL-D-ALANINE-CARBOXYPEPTIDASE/ENDOPEPTIDASE AMPH"/>
    <property type="match status" value="1"/>
</dbReference>
<dbReference type="SUPFAM" id="SSF56601">
    <property type="entry name" value="beta-lactamase/transpeptidase-like"/>
    <property type="match status" value="1"/>
</dbReference>
<accession>A0A1M6JIA4</accession>
<reference evidence="3" key="1">
    <citation type="submission" date="2016-11" db="EMBL/GenBank/DDBJ databases">
        <authorList>
            <person name="Varghese N."/>
            <person name="Submissions S."/>
        </authorList>
    </citation>
    <scope>NUCLEOTIDE SEQUENCE [LARGE SCALE GENOMIC DNA]</scope>
    <source>
        <strain evidence="3">DSM 19858</strain>
    </source>
</reference>
<evidence type="ECO:0000259" key="1">
    <source>
        <dbReference type="Pfam" id="PF00144"/>
    </source>
</evidence>
<dbReference type="InterPro" id="IPR050491">
    <property type="entry name" value="AmpC-like"/>
</dbReference>
<gene>
    <name evidence="2" type="ORF">SAMN04488513_10538</name>
</gene>
<dbReference type="Proteomes" id="UP000184543">
    <property type="component" value="Unassembled WGS sequence"/>
</dbReference>
<dbReference type="AlphaFoldDB" id="A0A1M6JIA4"/>
<evidence type="ECO:0000313" key="2">
    <source>
        <dbReference type="EMBL" id="SHJ46431.1"/>
    </source>
</evidence>
<feature type="domain" description="Beta-lactamase-related" evidence="1">
    <location>
        <begin position="16"/>
        <end position="347"/>
    </location>
</feature>
<sequence>MGESKELKGMALADDLLLGLVNEKRVPGLAITVLKKGQVFYQKGYGHAEMETKVRVDPKYSVFRIASVSKPISATALGVMVEDGIIDLDASFYDYVPYYPRKKWDFTIRQLAGHTAGIRGYQGMEYGLDQAYSIKEGTVLFENDDLLFEPGTGYLYNSFDWVLVSLAMQEASGMAFETYVEERVLKPLGMRHTFAPNRENSIDRYFEEAKREQPKLNRTHYYSKNRSGFRDALRVNNHYKLAGGGYLSTSADIARLGQAYLEGSILSKNTRGQFLSAQSVNGKSTYYGLGWEVSIDAKGRPYYGHVGNGVGGYSNFYVYPDQGMVFSILINCTDPKVQDELNAVVDALIMATD</sequence>
<protein>
    <submittedName>
        <fullName evidence="2">CubicO group peptidase, beta-lactamase class C family</fullName>
    </submittedName>
</protein>
<proteinExistence type="predicted"/>